<dbReference type="PANTHER" id="PTHR21649">
    <property type="entry name" value="CHLOROPHYLL A/B BINDING PROTEIN"/>
    <property type="match status" value="1"/>
</dbReference>
<dbReference type="SUPFAM" id="SSF103511">
    <property type="entry name" value="Chlorophyll a-b binding protein"/>
    <property type="match status" value="1"/>
</dbReference>
<evidence type="ECO:0000256" key="2">
    <source>
        <dbReference type="ARBA" id="ARBA00004229"/>
    </source>
</evidence>
<protein>
    <submittedName>
        <fullName evidence="9">Uncharacterized protein</fullName>
    </submittedName>
</protein>
<proteinExistence type="inferred from homology"/>
<feature type="binding site" evidence="8">
    <location>
        <position position="100"/>
    </location>
    <ligand>
        <name>chlorophyll a</name>
        <dbReference type="ChEBI" id="CHEBI:58416"/>
        <label>1</label>
    </ligand>
</feature>
<keyword evidence="8" id="KW-0148">Chlorophyll</keyword>
<dbReference type="InterPro" id="IPR022796">
    <property type="entry name" value="Chloroa_b-bind"/>
</dbReference>
<dbReference type="InterPro" id="IPR001344">
    <property type="entry name" value="Chloro_AB-bd_pln"/>
</dbReference>
<keyword evidence="8" id="KW-0157">Chromophore</keyword>
<evidence type="ECO:0000256" key="3">
    <source>
        <dbReference type="ARBA" id="ARBA00005933"/>
    </source>
</evidence>
<evidence type="ECO:0000256" key="4">
    <source>
        <dbReference type="ARBA" id="ARBA00022528"/>
    </source>
</evidence>
<dbReference type="Pfam" id="PF00504">
    <property type="entry name" value="Chloroa_b-bind"/>
    <property type="match status" value="1"/>
</dbReference>
<comment type="subcellular location">
    <subcellularLocation>
        <location evidence="2">Plastid</location>
        <location evidence="2">Chloroplast</location>
    </subcellularLocation>
</comment>
<dbReference type="GO" id="GO:0009507">
    <property type="term" value="C:chloroplast"/>
    <property type="evidence" value="ECO:0007669"/>
    <property type="project" value="UniProtKB-SubCell"/>
</dbReference>
<gene>
    <name evidence="9" type="ORF">CHYS00102_LOCUS3687</name>
</gene>
<feature type="binding site" evidence="8">
    <location>
        <position position="215"/>
    </location>
    <ligand>
        <name>chlorophyll a</name>
        <dbReference type="ChEBI" id="CHEBI:58416"/>
        <label>1</label>
    </ligand>
</feature>
<feature type="binding site" evidence="8">
    <location>
        <position position="103"/>
    </location>
    <ligand>
        <name>chlorophyll a</name>
        <dbReference type="ChEBI" id="CHEBI:58416"/>
        <label>1</label>
    </ligand>
</feature>
<keyword evidence="4" id="KW-0150">Chloroplast</keyword>
<reference evidence="9" key="1">
    <citation type="submission" date="2021-01" db="EMBL/GenBank/DDBJ databases">
        <authorList>
            <person name="Corre E."/>
            <person name="Pelletier E."/>
            <person name="Niang G."/>
            <person name="Scheremetjew M."/>
            <person name="Finn R."/>
            <person name="Kale V."/>
            <person name="Holt S."/>
            <person name="Cochrane G."/>
            <person name="Meng A."/>
            <person name="Brown T."/>
            <person name="Cohen L."/>
        </authorList>
    </citation>
    <scope>NUCLEOTIDE SEQUENCE</scope>
    <source>
        <strain evidence="9">308</strain>
    </source>
</reference>
<evidence type="ECO:0000313" key="9">
    <source>
        <dbReference type="EMBL" id="CAD8876509.1"/>
    </source>
</evidence>
<keyword evidence="6" id="KW-0934">Plastid</keyword>
<evidence type="ECO:0000256" key="8">
    <source>
        <dbReference type="PIRSR" id="PIRSR601344-1"/>
    </source>
</evidence>
<dbReference type="GO" id="GO:0009765">
    <property type="term" value="P:photosynthesis, light harvesting"/>
    <property type="evidence" value="ECO:0007669"/>
    <property type="project" value="InterPro"/>
</dbReference>
<organism evidence="9">
    <name type="scientific">Corethron hystrix</name>
    <dbReference type="NCBI Taxonomy" id="216773"/>
    <lineage>
        <taxon>Eukaryota</taxon>
        <taxon>Sar</taxon>
        <taxon>Stramenopiles</taxon>
        <taxon>Ochrophyta</taxon>
        <taxon>Bacillariophyta</taxon>
        <taxon>Coscinodiscophyceae</taxon>
        <taxon>Corethrophycidae</taxon>
        <taxon>Corethrales</taxon>
        <taxon>Corethraceae</taxon>
        <taxon>Corethron</taxon>
    </lineage>
</organism>
<feature type="binding site" description="axial binding residue" evidence="8">
    <location>
        <position position="220"/>
    </location>
    <ligand>
        <name>chlorophyll a</name>
        <dbReference type="ChEBI" id="CHEBI:58416"/>
        <label>4</label>
    </ligand>
    <ligandPart>
        <name>Mg</name>
        <dbReference type="ChEBI" id="CHEBI:25107"/>
    </ligandPart>
</feature>
<comment type="similarity">
    <text evidence="3">Belongs to the fucoxanthin chlorophyll protein family.</text>
</comment>
<dbReference type="GO" id="GO:0016168">
    <property type="term" value="F:chlorophyll binding"/>
    <property type="evidence" value="ECO:0007669"/>
    <property type="project" value="UniProtKB-KW"/>
</dbReference>
<evidence type="ECO:0000256" key="7">
    <source>
        <dbReference type="ARBA" id="ARBA00023243"/>
    </source>
</evidence>
<dbReference type="AlphaFoldDB" id="A0A7S1B6P2"/>
<dbReference type="GO" id="GO:0016020">
    <property type="term" value="C:membrane"/>
    <property type="evidence" value="ECO:0007669"/>
    <property type="project" value="InterPro"/>
</dbReference>
<name>A0A7S1B6P2_9STRA</name>
<feature type="binding site" evidence="8">
    <location>
        <position position="218"/>
    </location>
    <ligand>
        <name>chlorophyll a</name>
        <dbReference type="ChEBI" id="CHEBI:58416"/>
        <label>1</label>
    </ligand>
</feature>
<dbReference type="Gene3D" id="1.10.3460.10">
    <property type="entry name" value="Chlorophyll a/b binding protein domain"/>
    <property type="match status" value="1"/>
</dbReference>
<sequence length="269" mass="29303">MSPKYILLGNHHLGTFVTLIRKMKIVIASMLAAAATAFAPSAQVGDRAATKASMSAKADLESLAGKLNPVVKYYDPIGLADQEFWGCSNDMTIGWLRESEVKHGRIAMFAFVGYMVHANHITWPFAMTLDGAPFPQVDTAPEAWDAIPEAAKYQIIAFVGCLEYWRESQCEKHYMSGGKIGEMPPFGKIALSLYDPFGGSKVMSAEKKEQRLVMELNNGRLAMIGIFGFLAEGKIEGSVPGLGFIKHYDGDFMAPFAKSVLPAVSLPSL</sequence>
<evidence type="ECO:0000256" key="5">
    <source>
        <dbReference type="ARBA" id="ARBA00022531"/>
    </source>
</evidence>
<dbReference type="GO" id="GO:0030076">
    <property type="term" value="C:light-harvesting complex"/>
    <property type="evidence" value="ECO:0007669"/>
    <property type="project" value="UniProtKB-KW"/>
</dbReference>
<feature type="binding site" description="axial binding residue" evidence="8">
    <location>
        <position position="105"/>
    </location>
    <ligand>
        <name>chlorophyll a</name>
        <dbReference type="ChEBI" id="CHEBI:58416"/>
        <label>2</label>
    </ligand>
    <ligandPart>
        <name>Mg</name>
        <dbReference type="ChEBI" id="CHEBI:25107"/>
    </ligandPart>
</feature>
<comment type="function">
    <text evidence="1">The light-harvesting complex (LHC) functions as a light receptor, it captures and delivers excitation energy to photosystems with which it is closely associated. Energy is transferred from the carotenoid and chlorophyll C (or B) to chlorophyll A and the photosynthetic reaction centers where it is used to synthesize ATP and reducing power.</text>
</comment>
<keyword evidence="7" id="KW-0437">Light-harvesting polypeptide</keyword>
<accession>A0A7S1B6P2</accession>
<dbReference type="EMBL" id="HBFR01005264">
    <property type="protein sequence ID" value="CAD8876509.1"/>
    <property type="molecule type" value="Transcribed_RNA"/>
</dbReference>
<evidence type="ECO:0000256" key="1">
    <source>
        <dbReference type="ARBA" id="ARBA00004022"/>
    </source>
</evidence>
<evidence type="ECO:0000256" key="6">
    <source>
        <dbReference type="ARBA" id="ARBA00022640"/>
    </source>
</evidence>
<keyword evidence="5" id="KW-0602">Photosynthesis</keyword>